<dbReference type="InterPro" id="IPR038696">
    <property type="entry name" value="IalB_sf"/>
</dbReference>
<dbReference type="Proteomes" id="UP001549321">
    <property type="component" value="Unassembled WGS sequence"/>
</dbReference>
<dbReference type="Pfam" id="PF06776">
    <property type="entry name" value="IalB"/>
    <property type="match status" value="1"/>
</dbReference>
<dbReference type="InterPro" id="IPR010642">
    <property type="entry name" value="Invasion_prot_B"/>
</dbReference>
<comment type="caution">
    <text evidence="1">The sequence shown here is derived from an EMBL/GenBank/DDBJ whole genome shotgun (WGS) entry which is preliminary data.</text>
</comment>
<gene>
    <name evidence="1" type="ORF">ABIE08_003823</name>
</gene>
<sequence length="153" mass="16584">MASSVAAQTPRLIKTYSDWALYTYPDKAGKVCFAMAAPTSQRPTGVNRDPTYFMVTNRPGSKVHNEVSIVIGYPFKSDSYVTVNVDGKKFRLFTQGDGAWSDELSEQAWLVNAMKAGSKMSVHGLSKRGTNTTDTYSLKGVSAALRAADQACA</sequence>
<keyword evidence="2" id="KW-1185">Reference proteome</keyword>
<evidence type="ECO:0000313" key="1">
    <source>
        <dbReference type="EMBL" id="MET4635872.1"/>
    </source>
</evidence>
<reference evidence="1 2" key="1">
    <citation type="submission" date="2024-06" db="EMBL/GenBank/DDBJ databases">
        <title>Sorghum-associated microbial communities from plants grown in Nebraska, USA.</title>
        <authorList>
            <person name="Schachtman D."/>
        </authorList>
    </citation>
    <scope>NUCLEOTIDE SEQUENCE [LARGE SCALE GENOMIC DNA]</scope>
    <source>
        <strain evidence="1 2">3207</strain>
    </source>
</reference>
<protein>
    <submittedName>
        <fullName evidence="1">Uncharacterized protein</fullName>
    </submittedName>
</protein>
<dbReference type="RefSeq" id="WP_354553415.1">
    <property type="nucleotide sequence ID" value="NZ_JBEPSM010000003.1"/>
</dbReference>
<organism evidence="1 2">
    <name type="scientific">Kaistia defluvii</name>
    <dbReference type="NCBI Taxonomy" id="410841"/>
    <lineage>
        <taxon>Bacteria</taxon>
        <taxon>Pseudomonadati</taxon>
        <taxon>Pseudomonadota</taxon>
        <taxon>Alphaproteobacteria</taxon>
        <taxon>Hyphomicrobiales</taxon>
        <taxon>Kaistiaceae</taxon>
        <taxon>Kaistia</taxon>
    </lineage>
</organism>
<name>A0ABV2R3M2_9HYPH</name>
<proteinExistence type="predicted"/>
<accession>A0ABV2R3M2</accession>
<evidence type="ECO:0000313" key="2">
    <source>
        <dbReference type="Proteomes" id="UP001549321"/>
    </source>
</evidence>
<dbReference type="Gene3D" id="2.60.40.1880">
    <property type="entry name" value="Invasion associated locus B (IalB) protein"/>
    <property type="match status" value="1"/>
</dbReference>
<dbReference type="EMBL" id="JBEPSM010000003">
    <property type="protein sequence ID" value="MET4635872.1"/>
    <property type="molecule type" value="Genomic_DNA"/>
</dbReference>